<dbReference type="EC" id="4.2.2.29" evidence="7"/>
<keyword evidence="9" id="KW-1185">Reference proteome</keyword>
<name>A0ABP9FIF9_9ACTN</name>
<accession>A0ABP9FIF9</accession>
<gene>
    <name evidence="7 8" type="primary">mltG</name>
    <name evidence="8" type="ORF">GCM10025789_21740</name>
</gene>
<comment type="similarity">
    <text evidence="7">Belongs to the transglycosylase MltG family.</text>
</comment>
<comment type="caution">
    <text evidence="8">The sequence shown here is derived from an EMBL/GenBank/DDBJ whole genome shotgun (WGS) entry which is preliminary data.</text>
</comment>
<comment type="subcellular location">
    <subcellularLocation>
        <location evidence="7">Cell membrane</location>
        <topology evidence="7">Single-pass membrane protein</topology>
    </subcellularLocation>
</comment>
<evidence type="ECO:0000313" key="8">
    <source>
        <dbReference type="EMBL" id="GAA4902622.1"/>
    </source>
</evidence>
<evidence type="ECO:0000256" key="2">
    <source>
        <dbReference type="ARBA" id="ARBA00022692"/>
    </source>
</evidence>
<dbReference type="Gene3D" id="3.30.1490.480">
    <property type="entry name" value="Endolytic murein transglycosylase"/>
    <property type="match status" value="1"/>
</dbReference>
<keyword evidence="2 7" id="KW-0812">Transmembrane</keyword>
<evidence type="ECO:0000256" key="1">
    <source>
        <dbReference type="ARBA" id="ARBA00022475"/>
    </source>
</evidence>
<evidence type="ECO:0000256" key="3">
    <source>
        <dbReference type="ARBA" id="ARBA00022989"/>
    </source>
</evidence>
<dbReference type="PANTHER" id="PTHR30518">
    <property type="entry name" value="ENDOLYTIC MUREIN TRANSGLYCOSYLASE"/>
    <property type="match status" value="1"/>
</dbReference>
<proteinExistence type="inferred from homology"/>
<evidence type="ECO:0000256" key="6">
    <source>
        <dbReference type="ARBA" id="ARBA00023316"/>
    </source>
</evidence>
<dbReference type="Proteomes" id="UP001501521">
    <property type="component" value="Unassembled WGS sequence"/>
</dbReference>
<feature type="site" description="Important for catalytic activity" evidence="7">
    <location>
        <position position="250"/>
    </location>
</feature>
<comment type="catalytic activity">
    <reaction evidence="7">
        <text>a peptidoglycan chain = a peptidoglycan chain with N-acetyl-1,6-anhydromuramyl-[peptide] at the reducing end + a peptidoglycan chain with N-acetylglucosamine at the non-reducing end.</text>
        <dbReference type="EC" id="4.2.2.29"/>
    </reaction>
</comment>
<evidence type="ECO:0000256" key="4">
    <source>
        <dbReference type="ARBA" id="ARBA00023136"/>
    </source>
</evidence>
<reference evidence="9" key="1">
    <citation type="journal article" date="2019" name="Int. J. Syst. Evol. Microbiol.">
        <title>The Global Catalogue of Microorganisms (GCM) 10K type strain sequencing project: providing services to taxonomists for standard genome sequencing and annotation.</title>
        <authorList>
            <consortium name="The Broad Institute Genomics Platform"/>
            <consortium name="The Broad Institute Genome Sequencing Center for Infectious Disease"/>
            <person name="Wu L."/>
            <person name="Ma J."/>
        </authorList>
    </citation>
    <scope>NUCLEOTIDE SEQUENCE [LARGE SCALE GENOMIC DNA]</scope>
    <source>
        <strain evidence="9">JCM 19125</strain>
    </source>
</reference>
<keyword evidence="5 7" id="KW-0456">Lyase</keyword>
<dbReference type="CDD" id="cd08010">
    <property type="entry name" value="MltG_like"/>
    <property type="match status" value="1"/>
</dbReference>
<dbReference type="InterPro" id="IPR003770">
    <property type="entry name" value="MLTG-like"/>
</dbReference>
<dbReference type="Pfam" id="PF02618">
    <property type="entry name" value="YceG"/>
    <property type="match status" value="1"/>
</dbReference>
<keyword evidence="3 7" id="KW-1133">Transmembrane helix</keyword>
<dbReference type="HAMAP" id="MF_02065">
    <property type="entry name" value="MltG"/>
    <property type="match status" value="1"/>
</dbReference>
<evidence type="ECO:0000256" key="7">
    <source>
        <dbReference type="HAMAP-Rule" id="MF_02065"/>
    </source>
</evidence>
<keyword evidence="1 7" id="KW-1003">Cell membrane</keyword>
<dbReference type="PANTHER" id="PTHR30518:SF2">
    <property type="entry name" value="ENDOLYTIC MUREIN TRANSGLYCOSYLASE"/>
    <property type="match status" value="1"/>
</dbReference>
<dbReference type="RefSeq" id="WP_345582736.1">
    <property type="nucleotide sequence ID" value="NZ_BAABLV010000035.1"/>
</dbReference>
<keyword evidence="4 7" id="KW-0472">Membrane</keyword>
<organism evidence="8 9">
    <name type="scientific">Tessaracoccus lubricantis</name>
    <dbReference type="NCBI Taxonomy" id="545543"/>
    <lineage>
        <taxon>Bacteria</taxon>
        <taxon>Bacillati</taxon>
        <taxon>Actinomycetota</taxon>
        <taxon>Actinomycetes</taxon>
        <taxon>Propionibacteriales</taxon>
        <taxon>Propionibacteriaceae</taxon>
        <taxon>Tessaracoccus</taxon>
    </lineage>
</organism>
<comment type="function">
    <text evidence="7">Functions as a peptidoglycan terminase that cleaves nascent peptidoglycan strands endolytically to terminate their elongation.</text>
</comment>
<dbReference type="NCBIfam" id="TIGR00247">
    <property type="entry name" value="endolytic transglycosylase MltG"/>
    <property type="match status" value="1"/>
</dbReference>
<evidence type="ECO:0000313" key="9">
    <source>
        <dbReference type="Proteomes" id="UP001501521"/>
    </source>
</evidence>
<evidence type="ECO:0000256" key="5">
    <source>
        <dbReference type="ARBA" id="ARBA00023239"/>
    </source>
</evidence>
<protein>
    <recommendedName>
        <fullName evidence="7">Endolytic murein transglycosylase</fullName>
        <ecNumber evidence="7">4.2.2.29</ecNumber>
    </recommendedName>
    <alternativeName>
        <fullName evidence="7">Peptidoglycan lytic transglycosylase</fullName>
    </alternativeName>
    <alternativeName>
        <fullName evidence="7">Peptidoglycan polymerization terminase</fullName>
    </alternativeName>
</protein>
<keyword evidence="6 7" id="KW-0961">Cell wall biogenesis/degradation</keyword>
<dbReference type="EMBL" id="BAABLV010000035">
    <property type="protein sequence ID" value="GAA4902622.1"/>
    <property type="molecule type" value="Genomic_DNA"/>
</dbReference>
<sequence length="377" mass="41286">MNAQFTDNDGRLNWRRLGYTARSAFAVLLSLTVLIGGGWFVYSKANDAYIAWRTADDYLGEGTEDVQIVIPRGASITQIGEILREADVIKSTRTFRQVATRSGESDKLQAGRFNLKKQLPAESAFKMLLDPENVERLMVTFPEGTVSVRQWQILERPANAKIGLTYADMEAAAADPSIYQLPGYANGQLEGFLFPSTYQVGEPAVASHLIGTQVAQFNRVADKIKLEEGAQALGVTPRNIVTTASIIAAEVSNAKDQPMVARVIYNRINAGMPLQMDSTVHYAVQRWDTVTTTAEERANPSPYNTYVHKGYPPGPISNPGESALLAALNPAETDALFFVTVNLDTGETKFAATLEEHQANQAEFQQWCQANTGRCSG</sequence>
<feature type="transmembrane region" description="Helical" evidence="7">
    <location>
        <begin position="21"/>
        <end position="42"/>
    </location>
</feature>